<accession>A0A7J8PMI4</accession>
<dbReference type="EMBL" id="JABEZZ010000007">
    <property type="protein sequence ID" value="MBA0590313.1"/>
    <property type="molecule type" value="Genomic_DNA"/>
</dbReference>
<gene>
    <name evidence="1" type="ORF">Gorai_019026</name>
</gene>
<comment type="caution">
    <text evidence="1">The sequence shown here is derived from an EMBL/GenBank/DDBJ whole genome shotgun (WGS) entry which is preliminary data.</text>
</comment>
<proteinExistence type="predicted"/>
<protein>
    <recommendedName>
        <fullName evidence="3">DUF4283 domain-containing protein</fullName>
    </recommendedName>
</protein>
<name>A0A7J8PMI4_GOSRA</name>
<evidence type="ECO:0008006" key="3">
    <source>
        <dbReference type="Google" id="ProtNLM"/>
    </source>
</evidence>
<organism evidence="1 2">
    <name type="scientific">Gossypium raimondii</name>
    <name type="common">Peruvian cotton</name>
    <name type="synonym">Gossypium klotzschianum subsp. raimondii</name>
    <dbReference type="NCBI Taxonomy" id="29730"/>
    <lineage>
        <taxon>Eukaryota</taxon>
        <taxon>Viridiplantae</taxon>
        <taxon>Streptophyta</taxon>
        <taxon>Embryophyta</taxon>
        <taxon>Tracheophyta</taxon>
        <taxon>Spermatophyta</taxon>
        <taxon>Magnoliopsida</taxon>
        <taxon>eudicotyledons</taxon>
        <taxon>Gunneridae</taxon>
        <taxon>Pentapetalae</taxon>
        <taxon>rosids</taxon>
        <taxon>malvids</taxon>
        <taxon>Malvales</taxon>
        <taxon>Malvaceae</taxon>
        <taxon>Malvoideae</taxon>
        <taxon>Gossypium</taxon>
    </lineage>
</organism>
<dbReference type="Proteomes" id="UP000593578">
    <property type="component" value="Unassembled WGS sequence"/>
</dbReference>
<sequence length="88" mass="10147">MGRDEISLLEEDLVKLSIKSLLVVPTDSLRLLCSAWTSRSYNSDSFKAQMKSIWKTTKKFDIQVVGKKLFFTTFDDENNLELIMKGRP</sequence>
<reference evidence="1 2" key="1">
    <citation type="journal article" date="2019" name="Genome Biol. Evol.">
        <title>Insights into the evolution of the New World diploid cottons (Gossypium, subgenus Houzingenia) based on genome sequencing.</title>
        <authorList>
            <person name="Grover C.E."/>
            <person name="Arick M.A. 2nd"/>
            <person name="Thrash A."/>
            <person name="Conover J.L."/>
            <person name="Sanders W.S."/>
            <person name="Peterson D.G."/>
            <person name="Frelichowski J.E."/>
            <person name="Scheffler J.A."/>
            <person name="Scheffler B.E."/>
            <person name="Wendel J.F."/>
        </authorList>
    </citation>
    <scope>NUCLEOTIDE SEQUENCE [LARGE SCALE GENOMIC DNA]</scope>
    <source>
        <strain evidence="1">8</strain>
        <tissue evidence="1">Leaf</tissue>
    </source>
</reference>
<evidence type="ECO:0000313" key="2">
    <source>
        <dbReference type="Proteomes" id="UP000593578"/>
    </source>
</evidence>
<evidence type="ECO:0000313" key="1">
    <source>
        <dbReference type="EMBL" id="MBA0590313.1"/>
    </source>
</evidence>
<dbReference type="AlphaFoldDB" id="A0A7J8PMI4"/>